<dbReference type="Gene3D" id="1.10.357.10">
    <property type="entry name" value="Tetracycline Repressor, domain 2"/>
    <property type="match status" value="1"/>
</dbReference>
<dbReference type="PANTHER" id="PTHR43479">
    <property type="entry name" value="ACREF/ENVCD OPERON REPRESSOR-RELATED"/>
    <property type="match status" value="1"/>
</dbReference>
<dbReference type="Pfam" id="PF14278">
    <property type="entry name" value="TetR_C_8"/>
    <property type="match status" value="1"/>
</dbReference>
<keyword evidence="5" id="KW-1185">Reference proteome</keyword>
<dbReference type="AlphaFoldDB" id="A0A1T4XK91"/>
<dbReference type="RefSeq" id="WP_078784888.1">
    <property type="nucleotide sequence ID" value="NZ_CABIYV010000010.1"/>
</dbReference>
<evidence type="ECO:0000259" key="3">
    <source>
        <dbReference type="PROSITE" id="PS50977"/>
    </source>
</evidence>
<sequence length="186" mass="21470">MSQMTKRALVASLKDLLAEKPLDKITVTDLTEHCGVNRMTFYYHFKDIYDLVEWACIESATRALAGQKTYDTWQQGFLQILQAVQKDKVFVTKVYHSISREHIENYLYRLTYDLMIGVVEEKAAGMTVRPEDKEFIANFYKYAFVGLTLEWVRTGMKDDPAALIERVSTLIHGDITKALEACRIDK</sequence>
<name>A0A1T4XK91_9FIRM</name>
<dbReference type="EMBL" id="FUYF01000011">
    <property type="protein sequence ID" value="SKA89960.1"/>
    <property type="molecule type" value="Genomic_DNA"/>
</dbReference>
<feature type="domain" description="HTH tetR-type" evidence="3">
    <location>
        <begin position="3"/>
        <end position="63"/>
    </location>
</feature>
<dbReference type="SUPFAM" id="SSF46689">
    <property type="entry name" value="Homeodomain-like"/>
    <property type="match status" value="1"/>
</dbReference>
<organism evidence="4 5">
    <name type="scientific">Gemmiger formicilis</name>
    <dbReference type="NCBI Taxonomy" id="745368"/>
    <lineage>
        <taxon>Bacteria</taxon>
        <taxon>Bacillati</taxon>
        <taxon>Bacillota</taxon>
        <taxon>Clostridia</taxon>
        <taxon>Eubacteriales</taxon>
        <taxon>Gemmiger</taxon>
    </lineage>
</organism>
<proteinExistence type="predicted"/>
<dbReference type="InterPro" id="IPR050624">
    <property type="entry name" value="HTH-type_Tx_Regulator"/>
</dbReference>
<reference evidence="4 5" key="1">
    <citation type="submission" date="2017-02" db="EMBL/GenBank/DDBJ databases">
        <authorList>
            <person name="Peterson S.W."/>
        </authorList>
    </citation>
    <scope>NUCLEOTIDE SEQUENCE [LARGE SCALE GENOMIC DNA]</scope>
    <source>
        <strain evidence="4 5">ATCC 27749</strain>
    </source>
</reference>
<feature type="DNA-binding region" description="H-T-H motif" evidence="2">
    <location>
        <begin position="26"/>
        <end position="45"/>
    </location>
</feature>
<accession>A0A1T4XK91</accession>
<dbReference type="Pfam" id="PF00440">
    <property type="entry name" value="TetR_N"/>
    <property type="match status" value="1"/>
</dbReference>
<dbReference type="InterPro" id="IPR001647">
    <property type="entry name" value="HTH_TetR"/>
</dbReference>
<keyword evidence="1 2" id="KW-0238">DNA-binding</keyword>
<protein>
    <submittedName>
        <fullName evidence="4">Transcriptional regulator, TetR family</fullName>
    </submittedName>
</protein>
<dbReference type="InterPro" id="IPR039532">
    <property type="entry name" value="TetR_C_Firmicutes"/>
</dbReference>
<dbReference type="GeneID" id="93338441"/>
<dbReference type="InterPro" id="IPR009057">
    <property type="entry name" value="Homeodomain-like_sf"/>
</dbReference>
<evidence type="ECO:0000313" key="5">
    <source>
        <dbReference type="Proteomes" id="UP000190286"/>
    </source>
</evidence>
<dbReference type="Proteomes" id="UP000190286">
    <property type="component" value="Unassembled WGS sequence"/>
</dbReference>
<dbReference type="GO" id="GO:0003677">
    <property type="term" value="F:DNA binding"/>
    <property type="evidence" value="ECO:0007669"/>
    <property type="project" value="UniProtKB-UniRule"/>
</dbReference>
<evidence type="ECO:0000313" key="4">
    <source>
        <dbReference type="EMBL" id="SKA89960.1"/>
    </source>
</evidence>
<gene>
    <name evidence="4" type="ORF">SAMN02745178_01991</name>
</gene>
<dbReference type="PROSITE" id="PS50977">
    <property type="entry name" value="HTH_TETR_2"/>
    <property type="match status" value="1"/>
</dbReference>
<evidence type="ECO:0000256" key="1">
    <source>
        <dbReference type="ARBA" id="ARBA00023125"/>
    </source>
</evidence>
<dbReference type="OrthoDB" id="9810250at2"/>
<dbReference type="STRING" id="745368.SAMN02745178_01991"/>
<dbReference type="PANTHER" id="PTHR43479:SF7">
    <property type="entry name" value="TETR-FAMILY TRANSCRIPTIONAL REGULATOR"/>
    <property type="match status" value="1"/>
</dbReference>
<evidence type="ECO:0000256" key="2">
    <source>
        <dbReference type="PROSITE-ProRule" id="PRU00335"/>
    </source>
</evidence>